<dbReference type="EMBL" id="CYGV01000001">
    <property type="protein sequence ID" value="CUA66847.1"/>
    <property type="molecule type" value="Genomic_DNA"/>
</dbReference>
<dbReference type="PANTHER" id="PTHR39463">
    <property type="entry name" value="MEDUSA"/>
    <property type="match status" value="1"/>
</dbReference>
<accession>A0A0K6FL56</accession>
<gene>
    <name evidence="3" type="ORF">RSOLAG22IIIB_00296</name>
</gene>
<sequence length="549" mass="61643">MSDFAAHDQETSLSLYKTTPSRIHSISMASRVPEVGNVYLNPSESPYDTTTIPSGVPSFLHPIEILPQYSHAGRMKPEFIYTHSGGYADDEDDRPIVALGNTTKILGYEPHEGTRGTPIVIYLLFRRGRIDPKVRVCMRVKMGNIPICTCIEEPCPVNGVGGEWRLHLFAPDPRELDVVGLEVPLIVQTLNVQDATIMDDVCIGTFKFWDLTPAESEPGYFRPLPQGSDTTYRPISHPSYFSHASSGEESLSTSYRENTIGHIDMTESLPDSLVHERPQLAIEVPSPNDMEASTNDIDTEPPSTAKSFVAKRPEEDTYQVSLRFLGDLNSMTDNWTRDEINNQRRIVEFCRVRTRGRIDVTFAPIPVEEARGTRKNIVSCIWWKDMEEFVITSVDTINLLEGLVDTKFTTEEKNRIRRNLQGFKPATVSKSQPESGSFFRTLMEFPPPRPRNIEKDVKTFVWSKLPSMLEKVISKYWFVSSSNESETDGSSPRIRVSRDADDAFTGSPGASFQSLPPSQTPTTVPSSQTEVEPITVLEPGSYLCFGPRY</sequence>
<evidence type="ECO:0000259" key="2">
    <source>
        <dbReference type="Pfam" id="PF23305"/>
    </source>
</evidence>
<protein>
    <recommendedName>
        <fullName evidence="2">DUF7082 domain-containing protein</fullName>
    </recommendedName>
</protein>
<keyword evidence="4" id="KW-1185">Reference proteome</keyword>
<dbReference type="Pfam" id="PF23305">
    <property type="entry name" value="DUF7082"/>
    <property type="match status" value="1"/>
</dbReference>
<dbReference type="GO" id="GO:0005634">
    <property type="term" value="C:nucleus"/>
    <property type="evidence" value="ECO:0007669"/>
    <property type="project" value="TreeGrafter"/>
</dbReference>
<evidence type="ECO:0000313" key="3">
    <source>
        <dbReference type="EMBL" id="CUA66847.1"/>
    </source>
</evidence>
<evidence type="ECO:0000313" key="4">
    <source>
        <dbReference type="Proteomes" id="UP000044841"/>
    </source>
</evidence>
<evidence type="ECO:0000256" key="1">
    <source>
        <dbReference type="SAM" id="MobiDB-lite"/>
    </source>
</evidence>
<feature type="region of interest" description="Disordered" evidence="1">
    <location>
        <begin position="499"/>
        <end position="532"/>
    </location>
</feature>
<organism evidence="3 4">
    <name type="scientific">Rhizoctonia solani</name>
    <dbReference type="NCBI Taxonomy" id="456999"/>
    <lineage>
        <taxon>Eukaryota</taxon>
        <taxon>Fungi</taxon>
        <taxon>Dikarya</taxon>
        <taxon>Basidiomycota</taxon>
        <taxon>Agaricomycotina</taxon>
        <taxon>Agaricomycetes</taxon>
        <taxon>Cantharellales</taxon>
        <taxon>Ceratobasidiaceae</taxon>
        <taxon>Rhizoctonia</taxon>
    </lineage>
</organism>
<reference evidence="3 4" key="1">
    <citation type="submission" date="2015-07" db="EMBL/GenBank/DDBJ databases">
        <authorList>
            <person name="Noorani M."/>
        </authorList>
    </citation>
    <scope>NUCLEOTIDE SEQUENCE [LARGE SCALE GENOMIC DNA]</scope>
    <source>
        <strain evidence="3">BBA 69670</strain>
    </source>
</reference>
<feature type="compositionally biased region" description="Low complexity" evidence="1">
    <location>
        <begin position="513"/>
        <end position="529"/>
    </location>
</feature>
<proteinExistence type="predicted"/>
<feature type="domain" description="DUF7082" evidence="2">
    <location>
        <begin position="319"/>
        <end position="473"/>
    </location>
</feature>
<name>A0A0K6FL56_9AGAM</name>
<dbReference type="InterPro" id="IPR055509">
    <property type="entry name" value="DUF7082"/>
</dbReference>
<dbReference type="AlphaFoldDB" id="A0A0K6FL56"/>
<dbReference type="PANTHER" id="PTHR39463:SF1">
    <property type="entry name" value="MEDUSA"/>
    <property type="match status" value="1"/>
</dbReference>
<dbReference type="Proteomes" id="UP000044841">
    <property type="component" value="Unassembled WGS sequence"/>
</dbReference>